<organism evidence="3 4">
    <name type="scientific">Sphingobium vermicomposti</name>
    <dbReference type="NCBI Taxonomy" id="529005"/>
    <lineage>
        <taxon>Bacteria</taxon>
        <taxon>Pseudomonadati</taxon>
        <taxon>Pseudomonadota</taxon>
        <taxon>Alphaproteobacteria</taxon>
        <taxon>Sphingomonadales</taxon>
        <taxon>Sphingomonadaceae</taxon>
        <taxon>Sphingobium</taxon>
    </lineage>
</organism>
<proteinExistence type="inferred from homology"/>
<dbReference type="AlphaFoldDB" id="A0A846M850"/>
<protein>
    <submittedName>
        <fullName evidence="3">Nucleoside-diphosphate-sugar epimerase</fullName>
    </submittedName>
</protein>
<feature type="domain" description="3-beta hydroxysteroid dehydrogenase/isomerase" evidence="2">
    <location>
        <begin position="10"/>
        <end position="172"/>
    </location>
</feature>
<reference evidence="3 4" key="1">
    <citation type="submission" date="2020-03" db="EMBL/GenBank/DDBJ databases">
        <title>Genomic Encyclopedia of Type Strains, Phase IV (KMG-IV): sequencing the most valuable type-strain genomes for metagenomic binning, comparative biology and taxonomic classification.</title>
        <authorList>
            <person name="Goeker M."/>
        </authorList>
    </citation>
    <scope>NUCLEOTIDE SEQUENCE [LARGE SCALE GENOMIC DNA]</scope>
    <source>
        <strain evidence="3 4">DSM 21299</strain>
    </source>
</reference>
<dbReference type="SUPFAM" id="SSF51735">
    <property type="entry name" value="NAD(P)-binding Rossmann-fold domains"/>
    <property type="match status" value="1"/>
</dbReference>
<dbReference type="InterPro" id="IPR002225">
    <property type="entry name" value="3Beta_OHSteriod_DH/Estase"/>
</dbReference>
<dbReference type="Proteomes" id="UP000576821">
    <property type="component" value="Unassembled WGS sequence"/>
</dbReference>
<dbReference type="RefSeq" id="WP_167304918.1">
    <property type="nucleotide sequence ID" value="NZ_JAASQR010000004.1"/>
</dbReference>
<evidence type="ECO:0000259" key="2">
    <source>
        <dbReference type="Pfam" id="PF01073"/>
    </source>
</evidence>
<evidence type="ECO:0000313" key="3">
    <source>
        <dbReference type="EMBL" id="NIJ18019.1"/>
    </source>
</evidence>
<dbReference type="GO" id="GO:0006694">
    <property type="term" value="P:steroid biosynthetic process"/>
    <property type="evidence" value="ECO:0007669"/>
    <property type="project" value="InterPro"/>
</dbReference>
<comment type="similarity">
    <text evidence="1">Belongs to the NAD(P)-dependent epimerase/dehydratase family.</text>
</comment>
<dbReference type="GO" id="GO:0008743">
    <property type="term" value="F:L-threonine 3-dehydrogenase activity"/>
    <property type="evidence" value="ECO:0007669"/>
    <property type="project" value="TreeGrafter"/>
</dbReference>
<dbReference type="EMBL" id="JAASQR010000004">
    <property type="protein sequence ID" value="NIJ18019.1"/>
    <property type="molecule type" value="Genomic_DNA"/>
</dbReference>
<keyword evidence="4" id="KW-1185">Reference proteome</keyword>
<dbReference type="InterPro" id="IPR051225">
    <property type="entry name" value="NAD(P)_epim/dehydratase"/>
</dbReference>
<dbReference type="InterPro" id="IPR036291">
    <property type="entry name" value="NAD(P)-bd_dom_sf"/>
</dbReference>
<dbReference type="GO" id="GO:0006567">
    <property type="term" value="P:L-threonine catabolic process"/>
    <property type="evidence" value="ECO:0007669"/>
    <property type="project" value="TreeGrafter"/>
</dbReference>
<evidence type="ECO:0000313" key="4">
    <source>
        <dbReference type="Proteomes" id="UP000576821"/>
    </source>
</evidence>
<dbReference type="Pfam" id="PF01073">
    <property type="entry name" value="3Beta_HSD"/>
    <property type="match status" value="1"/>
</dbReference>
<comment type="caution">
    <text evidence="3">The sequence shown here is derived from an EMBL/GenBank/DDBJ whole genome shotgun (WGS) entry which is preliminary data.</text>
</comment>
<name>A0A846M850_9SPHN</name>
<sequence>MTDSRKTIFLTGASGNMGREAVKRIAAKSDTLRLRVLIRPEEKSHPVVREIIQKGLADIVWGDLNDVAAIREGIKDADVVLHVGALVSPLADRLPPELVTKVNVGGTRNIVDAIHAVADPQRTRLVYIGTVAETGSRNAPVHWGRTGDPIKISAHDHYAVTKTQAEAIVAQSGITHWVSLRQSGMAHYDMWKIFDPIMFHNSLNGVFEWSTANDSGRLMAAMCGDHIPAELWRGFYNIGGGETSRVVNHEFMAQSMPNYQKALKPHWFATRNFHGQWYADSDRLEELVPFREQSVYDYFKEAPRHMPWIVRAVSKYMPGAVSKRIQKLAEGPGGTLHWFANNDETHIKDYFGSRAAWEAIPRDWDNFVFAQPSREPTLLNHGYDESRAPDDWRIDDLKAAAEYRGGQCLATSFDGPDAPVEWQSAAGHRFTMTPRLYLKGGHWCPTTMVDSATYEAEAARNPFFAQVFGAAAG</sequence>
<accession>A0A846M850</accession>
<dbReference type="PANTHER" id="PTHR42687:SF1">
    <property type="entry name" value="L-THREONINE 3-DEHYDROGENASE, MITOCHONDRIAL"/>
    <property type="match status" value="1"/>
</dbReference>
<evidence type="ECO:0000256" key="1">
    <source>
        <dbReference type="ARBA" id="ARBA00007637"/>
    </source>
</evidence>
<dbReference type="Gene3D" id="3.40.50.720">
    <property type="entry name" value="NAD(P)-binding Rossmann-like Domain"/>
    <property type="match status" value="1"/>
</dbReference>
<dbReference type="PANTHER" id="PTHR42687">
    <property type="entry name" value="L-THREONINE 3-DEHYDROGENASE"/>
    <property type="match status" value="1"/>
</dbReference>
<gene>
    <name evidence="3" type="ORF">FHS54_003019</name>
</gene>